<dbReference type="RefSeq" id="WP_171837405.1">
    <property type="nucleotide sequence ID" value="NZ_CP053709.1"/>
</dbReference>
<accession>A0A6M8HXK9</accession>
<geneLocation type="plasmid" evidence="1 2">
    <name>unnamed1</name>
</geneLocation>
<keyword evidence="1" id="KW-0614">Plasmid</keyword>
<evidence type="ECO:0000313" key="2">
    <source>
        <dbReference type="Proteomes" id="UP000500767"/>
    </source>
</evidence>
<reference evidence="1 2" key="1">
    <citation type="journal article" date="2014" name="World J. Microbiol. Biotechnol.">
        <title>Biodiversity and physiological characteristics of Antarctic and Arctic lichens-associated bacteria.</title>
        <authorList>
            <person name="Lee Y.M."/>
            <person name="Kim E.H."/>
            <person name="Lee H.K."/>
            <person name="Hong S.G."/>
        </authorList>
    </citation>
    <scope>NUCLEOTIDE SEQUENCE [LARGE SCALE GENOMIC DNA]</scope>
    <source>
        <strain evidence="1 2">PAMC 26569</strain>
        <plasmid evidence="1">unnamed1</plasmid>
    </source>
</reference>
<dbReference type="Proteomes" id="UP000500767">
    <property type="component" value="Plasmid unnamed1"/>
</dbReference>
<dbReference type="AlphaFoldDB" id="A0A6M8HXK9"/>
<gene>
    <name evidence="1" type="ORF">HN018_22195</name>
</gene>
<dbReference type="EMBL" id="CP053709">
    <property type="protein sequence ID" value="QKE92935.1"/>
    <property type="molecule type" value="Genomic_DNA"/>
</dbReference>
<organism evidence="1 2">
    <name type="scientific">Lichenicola cladoniae</name>
    <dbReference type="NCBI Taxonomy" id="1484109"/>
    <lineage>
        <taxon>Bacteria</taxon>
        <taxon>Pseudomonadati</taxon>
        <taxon>Pseudomonadota</taxon>
        <taxon>Alphaproteobacteria</taxon>
        <taxon>Acetobacterales</taxon>
        <taxon>Acetobacteraceae</taxon>
        <taxon>Lichenicola</taxon>
    </lineage>
</organism>
<name>A0A6M8HXK9_9PROT</name>
<dbReference type="KEGG" id="lck:HN018_22195"/>
<evidence type="ECO:0000313" key="1">
    <source>
        <dbReference type="EMBL" id="QKE92935.1"/>
    </source>
</evidence>
<sequence length="51" mass="5481">MLGFKSFWSAASTIAGIEIMHMIRKGQLRSAGKLRPAATIIALMATARYAA</sequence>
<keyword evidence="2" id="KW-1185">Reference proteome</keyword>
<evidence type="ECO:0008006" key="3">
    <source>
        <dbReference type="Google" id="ProtNLM"/>
    </source>
</evidence>
<proteinExistence type="predicted"/>
<protein>
    <recommendedName>
        <fullName evidence="3">Transposase</fullName>
    </recommendedName>
</protein>